<evidence type="ECO:0000259" key="3">
    <source>
        <dbReference type="Pfam" id="PF19305"/>
    </source>
</evidence>
<dbReference type="Gene3D" id="3.30.1330.120">
    <property type="entry name" value="2-methylcitrate dehydratase PrpD"/>
    <property type="match status" value="1"/>
</dbReference>
<dbReference type="PANTHER" id="PTHR16943">
    <property type="entry name" value="2-METHYLCITRATE DEHYDRATASE-RELATED"/>
    <property type="match status" value="1"/>
</dbReference>
<dbReference type="Pfam" id="PF19305">
    <property type="entry name" value="MmgE_PrpD_C"/>
    <property type="match status" value="1"/>
</dbReference>
<dbReference type="InterPro" id="IPR045337">
    <property type="entry name" value="MmgE_PrpD_C"/>
</dbReference>
<dbReference type="Proteomes" id="UP000787472">
    <property type="component" value="Unassembled WGS sequence"/>
</dbReference>
<dbReference type="Pfam" id="PF03972">
    <property type="entry name" value="MmgE_PrpD_N"/>
    <property type="match status" value="1"/>
</dbReference>
<comment type="caution">
    <text evidence="4">The sequence shown here is derived from an EMBL/GenBank/DDBJ whole genome shotgun (WGS) entry which is preliminary data.</text>
</comment>
<organism evidence="4 5">
    <name type="scientific">Pseudomaricurvus hydrocarbonicus</name>
    <dbReference type="NCBI Taxonomy" id="1470433"/>
    <lineage>
        <taxon>Bacteria</taxon>
        <taxon>Pseudomonadati</taxon>
        <taxon>Pseudomonadota</taxon>
        <taxon>Gammaproteobacteria</taxon>
        <taxon>Cellvibrionales</taxon>
        <taxon>Cellvibrionaceae</taxon>
        <taxon>Pseudomaricurvus</taxon>
    </lineage>
</organism>
<dbReference type="InterPro" id="IPR036148">
    <property type="entry name" value="MmgE/PrpD_sf"/>
</dbReference>
<dbReference type="PANTHER" id="PTHR16943:SF8">
    <property type="entry name" value="2-METHYLCITRATE DEHYDRATASE"/>
    <property type="match status" value="1"/>
</dbReference>
<dbReference type="EMBL" id="JAAONZ010000015">
    <property type="protein sequence ID" value="NHO67218.1"/>
    <property type="molecule type" value="Genomic_DNA"/>
</dbReference>
<dbReference type="GO" id="GO:0016829">
    <property type="term" value="F:lyase activity"/>
    <property type="evidence" value="ECO:0007669"/>
    <property type="project" value="InterPro"/>
</dbReference>
<reference evidence="4" key="1">
    <citation type="submission" date="2020-03" db="EMBL/GenBank/DDBJ databases">
        <authorList>
            <person name="Guo F."/>
        </authorList>
    </citation>
    <scope>NUCLEOTIDE SEQUENCE</scope>
    <source>
        <strain evidence="4">JCM 30134</strain>
    </source>
</reference>
<keyword evidence="5" id="KW-1185">Reference proteome</keyword>
<dbReference type="InterPro" id="IPR045336">
    <property type="entry name" value="MmgE_PrpD_N"/>
</dbReference>
<gene>
    <name evidence="4" type="ORF">G8770_16845</name>
</gene>
<evidence type="ECO:0000313" key="4">
    <source>
        <dbReference type="EMBL" id="NHO67218.1"/>
    </source>
</evidence>
<dbReference type="InterPro" id="IPR042183">
    <property type="entry name" value="MmgE/PrpD_sf_1"/>
</dbReference>
<feature type="domain" description="MmgE/PrpD C-terminal" evidence="3">
    <location>
        <begin position="261"/>
        <end position="427"/>
    </location>
</feature>
<dbReference type="AlphaFoldDB" id="A0A9E5T3J1"/>
<dbReference type="SUPFAM" id="SSF103378">
    <property type="entry name" value="2-methylcitrate dehydratase PrpD"/>
    <property type="match status" value="1"/>
</dbReference>
<comment type="similarity">
    <text evidence="1">Belongs to the PrpD family.</text>
</comment>
<proteinExistence type="inferred from homology"/>
<dbReference type="RefSeq" id="WP_167189516.1">
    <property type="nucleotide sequence ID" value="NZ_JAAONZ010000015.1"/>
</dbReference>
<dbReference type="Gene3D" id="1.10.4100.10">
    <property type="entry name" value="2-methylcitrate dehydratase PrpD"/>
    <property type="match status" value="1"/>
</dbReference>
<protein>
    <submittedName>
        <fullName evidence="4">MmgE/PrpD family protein</fullName>
    </submittedName>
</protein>
<sequence length="450" mass="48844">MFSLTQQLVVLLRRPISPADRQRAAQHLLDWLGCSVLGVRSNAGEKFLSLLQSLATDGPCTVLAHDAVDWQSALWVNAAIGNIEEMDDVHRTSVLHPGPVVIPAAIAAAQRLAASPQQLLDSIVIGYEAMIRIGQSLGPDHYRFYHNTATCGSFGSAAAVASLLGLTDEQFVWALGNAGSRTGGLWQMRHEVVDSKQFHTVDAALTGSLVAYAAESGVRGPAAILEGPQGLFAATSPEAVGERVLAPEADWLMWQCSFKPWPACRHVHATIDACQRLVVRRPLSDIQRIEVRTYRDALVFCDRSQPQNTLQAKFSLQHAVAVCLLHGAPQLSHFNEGCFQDPIIDRLRGQVQVTECEAFQRAYPNHFGASVTLTFADGSSTSEEVSDAWGDPENPLSGEELTDKANTLMRAAGVPEAQRQQLINATLALPDANSLDPWLQQWPTSTGAFE</sequence>
<evidence type="ECO:0000259" key="2">
    <source>
        <dbReference type="Pfam" id="PF03972"/>
    </source>
</evidence>
<dbReference type="InterPro" id="IPR042188">
    <property type="entry name" value="MmgE/PrpD_sf_2"/>
</dbReference>
<evidence type="ECO:0000256" key="1">
    <source>
        <dbReference type="ARBA" id="ARBA00006174"/>
    </source>
</evidence>
<feature type="domain" description="MmgE/PrpD N-terminal" evidence="2">
    <location>
        <begin position="17"/>
        <end position="238"/>
    </location>
</feature>
<name>A0A9E5T3J1_9GAMM</name>
<accession>A0A9E5T3J1</accession>
<dbReference type="InterPro" id="IPR005656">
    <property type="entry name" value="MmgE_PrpD"/>
</dbReference>
<evidence type="ECO:0000313" key="5">
    <source>
        <dbReference type="Proteomes" id="UP000787472"/>
    </source>
</evidence>